<gene>
    <name evidence="3" type="ORF">ABC977_05260</name>
</gene>
<accession>A0ABV4BBG2</accession>
<reference evidence="3 4" key="1">
    <citation type="submission" date="2024-05" db="EMBL/GenBank/DDBJ databases">
        <title>Genome Sequence and Characterization of the New Strain Purple Sulfur Bacterium of Genus Thioalkalicoccus.</title>
        <authorList>
            <person name="Bryantseva I.A."/>
            <person name="Kyndt J.A."/>
            <person name="Imhoff J.F."/>
        </authorList>
    </citation>
    <scope>NUCLEOTIDE SEQUENCE [LARGE SCALE GENOMIC DNA]</scope>
    <source>
        <strain evidence="3 4">Um2</strain>
    </source>
</reference>
<dbReference type="Proteomes" id="UP001564408">
    <property type="component" value="Unassembled WGS sequence"/>
</dbReference>
<evidence type="ECO:0000313" key="3">
    <source>
        <dbReference type="EMBL" id="MEY6431816.1"/>
    </source>
</evidence>
<keyword evidence="4" id="KW-1185">Reference proteome</keyword>
<dbReference type="NCBIfam" id="NF038402">
    <property type="entry name" value="TroA_like"/>
    <property type="match status" value="1"/>
</dbReference>
<keyword evidence="1" id="KW-0732">Signal</keyword>
<evidence type="ECO:0000259" key="2">
    <source>
        <dbReference type="PROSITE" id="PS50983"/>
    </source>
</evidence>
<comment type="caution">
    <text evidence="3">The sequence shown here is derived from an EMBL/GenBank/DDBJ whole genome shotgun (WGS) entry which is preliminary data.</text>
</comment>
<dbReference type="PANTHER" id="PTHR30535">
    <property type="entry name" value="VITAMIN B12-BINDING PROTEIN"/>
    <property type="match status" value="1"/>
</dbReference>
<protein>
    <submittedName>
        <fullName evidence="3">Cobalamin-binding protein</fullName>
    </submittedName>
</protein>
<dbReference type="Gene3D" id="3.40.50.1980">
    <property type="entry name" value="Nitrogenase molybdenum iron protein domain"/>
    <property type="match status" value="2"/>
</dbReference>
<dbReference type="Pfam" id="PF01497">
    <property type="entry name" value="Peripla_BP_2"/>
    <property type="match status" value="1"/>
</dbReference>
<dbReference type="PANTHER" id="PTHR30535:SF34">
    <property type="entry name" value="MOLYBDATE-BINDING PROTEIN MOLA"/>
    <property type="match status" value="1"/>
</dbReference>
<dbReference type="InterPro" id="IPR054828">
    <property type="entry name" value="Vit_B12_bind_prot"/>
</dbReference>
<dbReference type="SUPFAM" id="SSF53807">
    <property type="entry name" value="Helical backbone' metal receptor"/>
    <property type="match status" value="1"/>
</dbReference>
<proteinExistence type="predicted"/>
<name>A0ABV4BBG2_9GAMM</name>
<organism evidence="3 4">
    <name type="scientific">Thioalkalicoccus limnaeus</name>
    <dbReference type="NCBI Taxonomy" id="120681"/>
    <lineage>
        <taxon>Bacteria</taxon>
        <taxon>Pseudomonadati</taxon>
        <taxon>Pseudomonadota</taxon>
        <taxon>Gammaproteobacteria</taxon>
        <taxon>Chromatiales</taxon>
        <taxon>Chromatiaceae</taxon>
        <taxon>Thioalkalicoccus</taxon>
    </lineage>
</organism>
<dbReference type="CDD" id="cd01144">
    <property type="entry name" value="BtuF"/>
    <property type="match status" value="1"/>
</dbReference>
<dbReference type="EMBL" id="JBDKXB010000004">
    <property type="protein sequence ID" value="MEY6431816.1"/>
    <property type="molecule type" value="Genomic_DNA"/>
</dbReference>
<sequence>MSRSPSGLRNGGSFLLLVALLLAPMARSATSPLTVTDDLDRIVTLSTPAERIVSLAPHVTENLFEIGVGERIVGTVSFSDHPPSALSIPRIGGYHQLDLERIIALRPDLVVAWHSGNPRAQTERLEHLGLTLYYSEPRALEDLASSLERLAVLAGRPEQGRVRAQEVRAGFDRLRERHAARPPVRVFYQVWDEPLMSVNETHLIDAVIRLCGGRNIVGHLESLAPRLDLEAVLAADPEVIVSGGMGEDRPDWLNDWRRWTGLTAVRRDNLFFIAPSLLQRPTPRILLGAQQVCDHLETARARRAEDSW</sequence>
<dbReference type="InterPro" id="IPR002491">
    <property type="entry name" value="ABC_transptr_periplasmic_BD"/>
</dbReference>
<dbReference type="RefSeq" id="WP_369666198.1">
    <property type="nucleotide sequence ID" value="NZ_JBDKXB010000004.1"/>
</dbReference>
<dbReference type="InterPro" id="IPR050902">
    <property type="entry name" value="ABC_Transporter_SBP"/>
</dbReference>
<feature type="domain" description="Fe/B12 periplasmic-binding" evidence="2">
    <location>
        <begin position="51"/>
        <end position="304"/>
    </location>
</feature>
<evidence type="ECO:0000313" key="4">
    <source>
        <dbReference type="Proteomes" id="UP001564408"/>
    </source>
</evidence>
<evidence type="ECO:0000256" key="1">
    <source>
        <dbReference type="ARBA" id="ARBA00022729"/>
    </source>
</evidence>
<dbReference type="PROSITE" id="PS50983">
    <property type="entry name" value="FE_B12_PBP"/>
    <property type="match status" value="1"/>
</dbReference>